<feature type="compositionally biased region" description="Polar residues" evidence="1">
    <location>
        <begin position="351"/>
        <end position="364"/>
    </location>
</feature>
<organism evidence="2 3">
    <name type="scientific">Rhodotorula mucilaginosa</name>
    <name type="common">Yeast</name>
    <name type="synonym">Rhodotorula rubra</name>
    <dbReference type="NCBI Taxonomy" id="5537"/>
    <lineage>
        <taxon>Eukaryota</taxon>
        <taxon>Fungi</taxon>
        <taxon>Dikarya</taxon>
        <taxon>Basidiomycota</taxon>
        <taxon>Pucciniomycotina</taxon>
        <taxon>Microbotryomycetes</taxon>
        <taxon>Sporidiobolales</taxon>
        <taxon>Sporidiobolaceae</taxon>
        <taxon>Rhodotorula</taxon>
    </lineage>
</organism>
<accession>A0A9P6W0Y0</accession>
<dbReference type="Proteomes" id="UP000777482">
    <property type="component" value="Unassembled WGS sequence"/>
</dbReference>
<feature type="region of interest" description="Disordered" evidence="1">
    <location>
        <begin position="262"/>
        <end position="376"/>
    </location>
</feature>
<feature type="compositionally biased region" description="Basic and acidic residues" evidence="1">
    <location>
        <begin position="262"/>
        <end position="276"/>
    </location>
</feature>
<sequence length="852" mass="91801">MQASTSQLAPSNPPSRSGSSSSRRLPATWADSAPKRPAAPPSHDPWSAANHQKKKHKAATWKGKDRADAGSANRAASRKSTNNAKASDSRGRAGGSGPRSSISSHKTANIGARTDTIDRKPSRNSHIPSRVAPSAVANRAHLRVVPEIGTPPKRLLHPTRGPAPLEDLFGEDISAKPPSRSSSSAPATASANSSEQLNPSISGDSKLFVPYQRKVKPLFPKAIYSVGTKAPNRPISPAKFQPVDAINQAVQKAALDVKERFGSVADRRSELQKKVASEPPPPPDRKRSLSPELFEGVHVPSSSGGRDDDAADADVSDDAGAEIEANRNAGPASSSRSRTHSRSAVPDRLSRTSTTVKSERSGSQPRRRFSFPEKDFGTIDGSGGEVVALRRNASSTFASSLERRTGVKTVSKMQNLPATKSTTSSSSSKVVKGRKQSLGVSRSFAATKKGTEEDWYDFDCSAAAAHAPIFQAPPRKVQPNLNVDETSAGGDLRVAFESLTLSHSTYAELSSVAPGRVVTILVELATSEGGVEQLSWRAQREVVFYPTASYQDDPEQTGGLQRLATNETRPFSIRVLDAAAVANLASSALTISLVLPNSLHSQTYQLGVLLGAKQSQLDLAEHGYFTFEVALQSPPPPLREREGGAVQSSVEAANELATRVNRIALHEERPDGVWIPDPVPIRGHAVPKEINLPLTVPGGMAFDFATRLPYKPGDPVPFLADETPESMRGFIREGDNVISRSTLPVKEKLIARLQLRWSSVNPYPYSYYLRELACWRYYAPVVHHFSARLELALHLAERLLKDHLIMEPELCAILRAYDEEVRRIEAGERDDYAAAWVGGGGGPSQDARGKGV</sequence>
<dbReference type="OrthoDB" id="2535473at2759"/>
<feature type="region of interest" description="Disordered" evidence="1">
    <location>
        <begin position="1"/>
        <end position="204"/>
    </location>
</feature>
<protein>
    <submittedName>
        <fullName evidence="2">Uncharacterized protein</fullName>
    </submittedName>
</protein>
<feature type="compositionally biased region" description="Low complexity" evidence="1">
    <location>
        <begin position="175"/>
        <end position="194"/>
    </location>
</feature>
<feature type="compositionally biased region" description="Acidic residues" evidence="1">
    <location>
        <begin position="309"/>
        <end position="321"/>
    </location>
</feature>
<keyword evidence="3" id="KW-1185">Reference proteome</keyword>
<dbReference type="AlphaFoldDB" id="A0A9P6W0Y0"/>
<evidence type="ECO:0000256" key="1">
    <source>
        <dbReference type="SAM" id="MobiDB-lite"/>
    </source>
</evidence>
<gene>
    <name evidence="2" type="ORF">C6P46_005269</name>
</gene>
<feature type="compositionally biased region" description="Low complexity" evidence="1">
    <location>
        <begin position="14"/>
        <end position="24"/>
    </location>
</feature>
<proteinExistence type="predicted"/>
<name>A0A9P6W0Y0_RHOMI</name>
<evidence type="ECO:0000313" key="2">
    <source>
        <dbReference type="EMBL" id="KAG0659216.1"/>
    </source>
</evidence>
<dbReference type="EMBL" id="PUHQ01000056">
    <property type="protein sequence ID" value="KAG0659216.1"/>
    <property type="molecule type" value="Genomic_DNA"/>
</dbReference>
<comment type="caution">
    <text evidence="2">The sequence shown here is derived from an EMBL/GenBank/DDBJ whole genome shotgun (WGS) entry which is preliminary data.</text>
</comment>
<evidence type="ECO:0000313" key="3">
    <source>
        <dbReference type="Proteomes" id="UP000777482"/>
    </source>
</evidence>
<reference evidence="2 3" key="1">
    <citation type="submission" date="2020-11" db="EMBL/GenBank/DDBJ databases">
        <title>Kefir isolates.</title>
        <authorList>
            <person name="Marcisauskas S."/>
            <person name="Kim Y."/>
            <person name="Blasche S."/>
        </authorList>
    </citation>
    <scope>NUCLEOTIDE SEQUENCE [LARGE SCALE GENOMIC DNA]</scope>
    <source>
        <strain evidence="2 3">KR</strain>
    </source>
</reference>